<feature type="compositionally biased region" description="Basic and acidic residues" evidence="1">
    <location>
        <begin position="358"/>
        <end position="368"/>
    </location>
</feature>
<dbReference type="OrthoDB" id="44355at2759"/>
<feature type="compositionally biased region" description="Polar residues" evidence="1">
    <location>
        <begin position="69"/>
        <end position="95"/>
    </location>
</feature>
<feature type="region of interest" description="Disordered" evidence="1">
    <location>
        <begin position="334"/>
        <end position="374"/>
    </location>
</feature>
<dbReference type="InterPro" id="IPR036871">
    <property type="entry name" value="PX_dom_sf"/>
</dbReference>
<dbReference type="AlphaFoldDB" id="A0A9N8HF73"/>
<feature type="region of interest" description="Disordered" evidence="1">
    <location>
        <begin position="1"/>
        <end position="95"/>
    </location>
</feature>
<dbReference type="CDD" id="cd06093">
    <property type="entry name" value="PX_domain"/>
    <property type="match status" value="1"/>
</dbReference>
<protein>
    <submittedName>
        <fullName evidence="2">Uncharacterized protein</fullName>
    </submittedName>
</protein>
<accession>A0A9N8HF73</accession>
<dbReference type="EMBL" id="CAICTM010000420">
    <property type="protein sequence ID" value="CAB9510115.1"/>
    <property type="molecule type" value="Genomic_DNA"/>
</dbReference>
<evidence type="ECO:0000313" key="3">
    <source>
        <dbReference type="Proteomes" id="UP001153069"/>
    </source>
</evidence>
<comment type="caution">
    <text evidence="2">The sequence shown here is derived from an EMBL/GenBank/DDBJ whole genome shotgun (WGS) entry which is preliminary data.</text>
</comment>
<organism evidence="2 3">
    <name type="scientific">Seminavis robusta</name>
    <dbReference type="NCBI Taxonomy" id="568900"/>
    <lineage>
        <taxon>Eukaryota</taxon>
        <taxon>Sar</taxon>
        <taxon>Stramenopiles</taxon>
        <taxon>Ochrophyta</taxon>
        <taxon>Bacillariophyta</taxon>
        <taxon>Bacillariophyceae</taxon>
        <taxon>Bacillariophycidae</taxon>
        <taxon>Naviculales</taxon>
        <taxon>Naviculaceae</taxon>
        <taxon>Seminavis</taxon>
    </lineage>
</organism>
<dbReference type="Proteomes" id="UP001153069">
    <property type="component" value="Unassembled WGS sequence"/>
</dbReference>
<sequence>MLGARVISDQNVQENAGDEQQQQTAETGDNANNSHNYGSPSQPAAMIEPDNDPTEYSDHDAPLDLISPPNRNVSDDAFTTSSSLSDASEGNKSQNLVDVDMEDVFAYEGSPTPLAGVGSGPYLNQHPPTHYQQHLQPKQQRLQRMDSTPSDDSGSGRGATTTSQNSSRDWGWFEDVHQSGQLTPTGSLTNRTTRRHPDENGHKNASGKSKKSIPHRIGLDPNNETAAAAMAVTAPTYVLEESLSSQRLWKYTAGNRPPQPMEERMFYEKMWAQNFARSQVNYQMPVDVLTATSPISLSPFAEGTMEMSAAAAADGGDYNQYTIGMNTPANTHNMMMPSSRTAAGGNSRPEETSGGAKSESRSGLKEAPRPAAPAVLPPMAHQDIVNKVAKTESGDNLRVLVRGDNVFGTTVSKSFACTDERGGPITGVDTVNISVASYRVVDSQKNGKYAQFLVIYREGSIRDTIGVWKRYSDFDDLAKKVTQAHEGCASVIANMSPLAITEEHDVEHLPNAITSWRLLKKRQRWYRCLDAGYLSLKVFLLERFLHDILFESSSPKLLREFVGADQSLSR</sequence>
<evidence type="ECO:0000313" key="2">
    <source>
        <dbReference type="EMBL" id="CAB9510115.1"/>
    </source>
</evidence>
<dbReference type="Gene3D" id="3.30.1520.10">
    <property type="entry name" value="Phox-like domain"/>
    <property type="match status" value="1"/>
</dbReference>
<reference evidence="2" key="1">
    <citation type="submission" date="2020-06" db="EMBL/GenBank/DDBJ databases">
        <authorList>
            <consortium name="Plant Systems Biology data submission"/>
        </authorList>
    </citation>
    <scope>NUCLEOTIDE SEQUENCE</scope>
    <source>
        <strain evidence="2">D6</strain>
    </source>
</reference>
<feature type="region of interest" description="Disordered" evidence="1">
    <location>
        <begin position="110"/>
        <end position="215"/>
    </location>
</feature>
<feature type="compositionally biased region" description="Low complexity" evidence="1">
    <location>
        <begin position="132"/>
        <end position="142"/>
    </location>
</feature>
<feature type="compositionally biased region" description="Polar residues" evidence="1">
    <location>
        <begin position="8"/>
        <end position="42"/>
    </location>
</feature>
<gene>
    <name evidence="2" type="ORF">SEMRO_421_G139430.1</name>
</gene>
<proteinExistence type="predicted"/>
<keyword evidence="3" id="KW-1185">Reference proteome</keyword>
<evidence type="ECO:0000256" key="1">
    <source>
        <dbReference type="SAM" id="MobiDB-lite"/>
    </source>
</evidence>
<feature type="compositionally biased region" description="Polar residues" evidence="1">
    <location>
        <begin position="178"/>
        <end position="191"/>
    </location>
</feature>
<dbReference type="GO" id="GO:0035091">
    <property type="term" value="F:phosphatidylinositol binding"/>
    <property type="evidence" value="ECO:0007669"/>
    <property type="project" value="InterPro"/>
</dbReference>
<dbReference type="SUPFAM" id="SSF64268">
    <property type="entry name" value="PX domain"/>
    <property type="match status" value="1"/>
</dbReference>
<name>A0A9N8HF73_9STRA</name>
<feature type="compositionally biased region" description="Polar residues" evidence="1">
    <location>
        <begin position="145"/>
        <end position="168"/>
    </location>
</feature>